<reference evidence="2 3" key="1">
    <citation type="submission" date="2018-07" db="EMBL/GenBank/DDBJ databases">
        <title>Genomic Encyclopedia of Type Strains, Phase IV (KMG-IV): sequencing the most valuable type-strain genomes for metagenomic binning, comparative biology and taxonomic classification.</title>
        <authorList>
            <person name="Goeker M."/>
        </authorList>
    </citation>
    <scope>NUCLEOTIDE SEQUENCE [LARGE SCALE GENOMIC DNA]</scope>
    <source>
        <strain evidence="2 3">DSM 26407</strain>
    </source>
</reference>
<evidence type="ECO:0000313" key="2">
    <source>
        <dbReference type="EMBL" id="RCX28376.1"/>
    </source>
</evidence>
<keyword evidence="3" id="KW-1185">Reference proteome</keyword>
<proteinExistence type="predicted"/>
<dbReference type="PANTHER" id="PTHR47619">
    <property type="entry name" value="METALLO-HYDROLASE YYCJ-RELATED"/>
    <property type="match status" value="1"/>
</dbReference>
<feature type="domain" description="Metallo-beta-lactamase" evidence="1">
    <location>
        <begin position="11"/>
        <end position="212"/>
    </location>
</feature>
<dbReference type="InterPro" id="IPR001279">
    <property type="entry name" value="Metallo-B-lactamas"/>
</dbReference>
<protein>
    <submittedName>
        <fullName evidence="2">Phosphoribosyl 1,2-cyclic phosphodiesterase</fullName>
    </submittedName>
</protein>
<dbReference type="OrthoDB" id="9803916at2"/>
<comment type="caution">
    <text evidence="2">The sequence shown here is derived from an EMBL/GenBank/DDBJ whole genome shotgun (WGS) entry which is preliminary data.</text>
</comment>
<sequence length="253" mass="27411">MRFASLGSGSRGNGTLVEEGSTCLLIDCGFSARETERRLARLGRAPGELSAILVTHEHGDHLRGVGVLARRYRLPVWMTPGTRAACAGEEIPGLELFNAHEPFALGAIEVTPYPVPHDAREPAQFRFGNGAATLGLLTDSGWITPHIVATLARCDALLLECNHDPELLARGPYPRFLKERVGGQLGHLSNQQAVELLSEVDRGRLQHVVAAHLSEKNNTPAHVRAGLAGVLGCRPEEIDVACQEQGFGWREVR</sequence>
<dbReference type="InterPro" id="IPR036866">
    <property type="entry name" value="RibonucZ/Hydroxyglut_hydro"/>
</dbReference>
<dbReference type="EMBL" id="QPJY01000007">
    <property type="protein sequence ID" value="RCX28376.1"/>
    <property type="molecule type" value="Genomic_DNA"/>
</dbReference>
<dbReference type="PANTHER" id="PTHR47619:SF1">
    <property type="entry name" value="EXODEOXYRIBONUCLEASE WALJ"/>
    <property type="match status" value="1"/>
</dbReference>
<organism evidence="2 3">
    <name type="scientific">Thioalbus denitrificans</name>
    <dbReference type="NCBI Taxonomy" id="547122"/>
    <lineage>
        <taxon>Bacteria</taxon>
        <taxon>Pseudomonadati</taxon>
        <taxon>Pseudomonadota</taxon>
        <taxon>Gammaproteobacteria</taxon>
        <taxon>Chromatiales</taxon>
        <taxon>Ectothiorhodospiraceae</taxon>
        <taxon>Thioalbus</taxon>
    </lineage>
</organism>
<evidence type="ECO:0000259" key="1">
    <source>
        <dbReference type="SMART" id="SM00849"/>
    </source>
</evidence>
<name>A0A369C6I1_9GAMM</name>
<dbReference type="Gene3D" id="3.60.15.10">
    <property type="entry name" value="Ribonuclease Z/Hydroxyacylglutathione hydrolase-like"/>
    <property type="match status" value="1"/>
</dbReference>
<dbReference type="SMART" id="SM00849">
    <property type="entry name" value="Lactamase_B"/>
    <property type="match status" value="1"/>
</dbReference>
<gene>
    <name evidence="2" type="ORF">DFQ59_107122</name>
</gene>
<dbReference type="RefSeq" id="WP_114280314.1">
    <property type="nucleotide sequence ID" value="NZ_QPJY01000007.1"/>
</dbReference>
<dbReference type="Proteomes" id="UP000252707">
    <property type="component" value="Unassembled WGS sequence"/>
</dbReference>
<dbReference type="Pfam" id="PF12706">
    <property type="entry name" value="Lactamase_B_2"/>
    <property type="match status" value="1"/>
</dbReference>
<dbReference type="InterPro" id="IPR052533">
    <property type="entry name" value="WalJ/YycJ-like"/>
</dbReference>
<dbReference type="AlphaFoldDB" id="A0A369C6I1"/>
<accession>A0A369C6I1</accession>
<dbReference type="SUPFAM" id="SSF56281">
    <property type="entry name" value="Metallo-hydrolase/oxidoreductase"/>
    <property type="match status" value="1"/>
</dbReference>
<evidence type="ECO:0000313" key="3">
    <source>
        <dbReference type="Proteomes" id="UP000252707"/>
    </source>
</evidence>